<dbReference type="InterPro" id="IPR036291">
    <property type="entry name" value="NAD(P)-bd_dom_sf"/>
</dbReference>
<evidence type="ECO:0000313" key="4">
    <source>
        <dbReference type="Proteomes" id="UP000027037"/>
    </source>
</evidence>
<protein>
    <submittedName>
        <fullName evidence="3">Short-chain dehydrogenase</fullName>
    </submittedName>
</protein>
<dbReference type="GO" id="GO:0016020">
    <property type="term" value="C:membrane"/>
    <property type="evidence" value="ECO:0007669"/>
    <property type="project" value="TreeGrafter"/>
</dbReference>
<dbReference type="OrthoDB" id="9790785at2"/>
<dbReference type="SUPFAM" id="SSF51735">
    <property type="entry name" value="NAD(P)-binding Rossmann-fold domains"/>
    <property type="match status" value="1"/>
</dbReference>
<comment type="caution">
    <text evidence="3">The sequence shown here is derived from an EMBL/GenBank/DDBJ whole genome shotgun (WGS) entry which is preliminary data.</text>
</comment>
<organism evidence="3 4">
    <name type="scientific">Hyphomonas beringensis</name>
    <dbReference type="NCBI Taxonomy" id="1280946"/>
    <lineage>
        <taxon>Bacteria</taxon>
        <taxon>Pseudomonadati</taxon>
        <taxon>Pseudomonadota</taxon>
        <taxon>Alphaproteobacteria</taxon>
        <taxon>Hyphomonadales</taxon>
        <taxon>Hyphomonadaceae</taxon>
        <taxon>Hyphomonas</taxon>
    </lineage>
</organism>
<accession>A0A062U8J8</accession>
<dbReference type="InterPro" id="IPR002347">
    <property type="entry name" value="SDR_fam"/>
</dbReference>
<dbReference type="PATRIC" id="fig|1280946.3.peg.2892"/>
<keyword evidence="2" id="KW-0560">Oxidoreductase</keyword>
<reference evidence="3 4" key="1">
    <citation type="journal article" date="2014" name="Antonie Van Leeuwenhoek">
        <title>Hyphomonas beringensis sp. nov. and Hyphomonas chukchiensis sp. nov., isolated from surface seawater of the Bering Sea and Chukchi Sea.</title>
        <authorList>
            <person name="Li C."/>
            <person name="Lai Q."/>
            <person name="Li G."/>
            <person name="Dong C."/>
            <person name="Wang J."/>
            <person name="Liao Y."/>
            <person name="Shao Z."/>
        </authorList>
    </citation>
    <scope>NUCLEOTIDE SEQUENCE [LARGE SCALE GENOMIC DNA]</scope>
    <source>
        <strain evidence="3 4">25B14_1</strain>
    </source>
</reference>
<dbReference type="STRING" id="1280946.HY29_04165"/>
<proteinExistence type="inferred from homology"/>
<gene>
    <name evidence="3" type="ORF">HY29_04165</name>
</gene>
<dbReference type="PANTHER" id="PTHR44196:SF4">
    <property type="entry name" value="SHORT CHAIN DEHYDROGENASE"/>
    <property type="match status" value="1"/>
</dbReference>
<dbReference type="eggNOG" id="COG1028">
    <property type="taxonomic scope" value="Bacteria"/>
</dbReference>
<name>A0A062U8J8_9PROT</name>
<dbReference type="Pfam" id="PF00106">
    <property type="entry name" value="adh_short"/>
    <property type="match status" value="1"/>
</dbReference>
<dbReference type="PRINTS" id="PR00081">
    <property type="entry name" value="GDHRDH"/>
</dbReference>
<dbReference type="EMBL" id="AWFF01000065">
    <property type="protein sequence ID" value="KCZ52485.1"/>
    <property type="molecule type" value="Genomic_DNA"/>
</dbReference>
<evidence type="ECO:0000313" key="3">
    <source>
        <dbReference type="EMBL" id="KCZ52485.1"/>
    </source>
</evidence>
<dbReference type="Gene3D" id="3.40.50.720">
    <property type="entry name" value="NAD(P)-binding Rossmann-like Domain"/>
    <property type="match status" value="1"/>
</dbReference>
<evidence type="ECO:0000256" key="1">
    <source>
        <dbReference type="ARBA" id="ARBA00006484"/>
    </source>
</evidence>
<dbReference type="RefSeq" id="WP_034798184.1">
    <property type="nucleotide sequence ID" value="NZ_AWFF01000065.1"/>
</dbReference>
<dbReference type="AlphaFoldDB" id="A0A062U8J8"/>
<dbReference type="Proteomes" id="UP000027037">
    <property type="component" value="Unassembled WGS sequence"/>
</dbReference>
<keyword evidence="4" id="KW-1185">Reference proteome</keyword>
<dbReference type="GO" id="GO:0016491">
    <property type="term" value="F:oxidoreductase activity"/>
    <property type="evidence" value="ECO:0007669"/>
    <property type="project" value="UniProtKB-KW"/>
</dbReference>
<dbReference type="PANTHER" id="PTHR44196">
    <property type="entry name" value="DEHYDROGENASE/REDUCTASE SDR FAMILY MEMBER 7B"/>
    <property type="match status" value="1"/>
</dbReference>
<sequence>MTDTPRITLVTGASRGIGRAAALQLAERGDLVIAVARSKAALEKLDDEIRANGSEAVLVPMDLKDTKSIETLGKVIGERFGRLDGLVANAGILGTLGPVETCGPRSFEETIAVNLTSNFHLIRALSPWMHQSEAPRAVFVSSGVARTPRAFWGPYQASKAGLEALVLGWADENENLKLRANLYNPGGTRTGMRAEAMPGEDPMTLPTPEEVAAELVKMVSPEETRSGQLVSYRDLQQTKH</sequence>
<comment type="similarity">
    <text evidence="1">Belongs to the short-chain dehydrogenases/reductases (SDR) family.</text>
</comment>
<evidence type="ECO:0000256" key="2">
    <source>
        <dbReference type="ARBA" id="ARBA00023002"/>
    </source>
</evidence>